<dbReference type="OrthoDB" id="9757728at2"/>
<reference evidence="2 3" key="1">
    <citation type="submission" date="2016-10" db="EMBL/GenBank/DDBJ databases">
        <authorList>
            <person name="de Groot N.N."/>
        </authorList>
    </citation>
    <scope>NUCLEOTIDE SEQUENCE [LARGE SCALE GENOMIC DNA]</scope>
    <source>
        <strain evidence="2 3">DSM 44468</strain>
    </source>
</reference>
<protein>
    <submittedName>
        <fullName evidence="2">Uncharacterized protein</fullName>
    </submittedName>
</protein>
<dbReference type="RefSeq" id="WP_091515295.1">
    <property type="nucleotide sequence ID" value="NZ_CBDQZW010000083.1"/>
</dbReference>
<feature type="region of interest" description="Disordered" evidence="1">
    <location>
        <begin position="228"/>
        <end position="264"/>
    </location>
</feature>
<evidence type="ECO:0000256" key="1">
    <source>
        <dbReference type="SAM" id="MobiDB-lite"/>
    </source>
</evidence>
<keyword evidence="3" id="KW-1185">Reference proteome</keyword>
<proteinExistence type="predicted"/>
<dbReference type="EMBL" id="FORP01000029">
    <property type="protein sequence ID" value="SFK70291.1"/>
    <property type="molecule type" value="Genomic_DNA"/>
</dbReference>
<dbReference type="Proteomes" id="UP000199025">
    <property type="component" value="Unassembled WGS sequence"/>
</dbReference>
<gene>
    <name evidence="2" type="ORF">SAMN05421835_12967</name>
</gene>
<evidence type="ECO:0000313" key="2">
    <source>
        <dbReference type="EMBL" id="SFK70291.1"/>
    </source>
</evidence>
<dbReference type="STRING" id="115433.SAMN05421835_12967"/>
<accession>A0A1I4BR25</accession>
<sequence>MTTPFTAPPERPLVLLPVRLETRFTDGALRVRVYPDDPHIDRLDPGLDDTERTAAREYWTSVASGGDSDAAFALLATRTKPDRAPWVAKAMTPLNLDDPFSGELRFPDVPPRQGGPVTARGLPAYFVAVVRQGTDTAKAAGRPIPDRLVVAPAAGGTVVRHGDLPLAEGMSWLVDYAEAERVGMAVTVPLPRPAEKVDRLVVFGVREDGQAELERLLTAQRYTAGMAFVPQGTPTNNTETDRSAWQRRQPPAPPPAGVSWAPTPGSDGALLTAALGIDPAVLADVPGAFDRDQDLARAAHTVLWPATWGTFLSELLKVGPSGANITPQQLEAVRDFFQDHVRGAGPLPTLRIGDQPYGLLPVTAVHRFAPDEADPVEPQLNRVLTTIHAFYGDAVAPAVRADSSPETLLDVLGSAPAMLGLRVRSILSQTMNMYATLVDNVPGRVYEQTTSFLDTLYDKLGLVMGNLADAVPGPTTRPLGLPLADGTDADFVAALRQDQPRQVRSVLQALVEIADDVEARAAGTAIPPERFDAVSALLATGPAAAHAPAVTEAFAGRASASELRPLADRLAAESGFAGSSLLAQYQPLEATRTSLADVAVNHPVPDARHQLAIAAAQAWLRASDRRNAFRSALDLVLSADTAQRALLVAQTLDCCSHRIDAGLTALATRRLAVLRSREPRGLALGAYGWVHDIVPSDPAERPGGYIHAPSLAQATTAGVLRAANLAHRASGAFSFDLSSGQVRTGLRLLEGVRQGQQLGALLGYTVERGLHDHPATGGALARFVLSLRALAPLRTGKLTDVGGTPPRADVEAMVVADVVDGVALLTLDRETVIRPALDQGPADNPFLDGWTGPDDGEWAAVNEVLDQALAAYDAVADLLVAEGVHQFASGNSARAAAVMDVVAAGGPPPAEFDVVRTPTRGIPVTHRDLVIAGEPATGASGGWAVGTPRQLVEPRLEQWARTMLGPATAITVGAGGESLDLAGLSALDFVYDAARPGVLERRLRAALPGLGALADPVLTAAEKARSLHRLLAGARPLLPADLTRPGDKAACGIDHGDLRDRVSHALEALSHGEATGFGIDDPAEARRREAKATALLDDDPIAAGEALFGEDFRILPVIQPADDGFQAALGRLNPDRADITRLLFDVATVRDGVARHVEVLMAAGTPDSLRVAQLGTPERWIALPFDPSGPPLDSPVTSFVVDGAPGAGPLAGLVIDEWVETVPRRLPREQGSEALITTGVAVHADAPGARPPQCVLLAVSPDGSPWTADTLAEALNDTLDLARTRLITLERTQVVGRVLPALVTRNASLNGEKGLDAARLVNEIGDPADMIPYVKEVRH</sequence>
<name>A0A1I4BR25_9PSEU</name>
<evidence type="ECO:0000313" key="3">
    <source>
        <dbReference type="Proteomes" id="UP000199025"/>
    </source>
</evidence>
<organism evidence="2 3">
    <name type="scientific">Amycolatopsis sacchari</name>
    <dbReference type="NCBI Taxonomy" id="115433"/>
    <lineage>
        <taxon>Bacteria</taxon>
        <taxon>Bacillati</taxon>
        <taxon>Actinomycetota</taxon>
        <taxon>Actinomycetes</taxon>
        <taxon>Pseudonocardiales</taxon>
        <taxon>Pseudonocardiaceae</taxon>
        <taxon>Amycolatopsis</taxon>
    </lineage>
</organism>